<feature type="domain" description="NB-ARC" evidence="2">
    <location>
        <begin position="6"/>
        <end position="142"/>
    </location>
</feature>
<feature type="domain" description="Disease resistance R13L4/SHOC-2-like LRR" evidence="3">
    <location>
        <begin position="357"/>
        <end position="543"/>
    </location>
</feature>
<dbReference type="GO" id="GO:0043531">
    <property type="term" value="F:ADP binding"/>
    <property type="evidence" value="ECO:0007669"/>
    <property type="project" value="InterPro"/>
</dbReference>
<organism evidence="4">
    <name type="scientific">Eucalyptus grandis</name>
    <name type="common">Flooded gum</name>
    <dbReference type="NCBI Taxonomy" id="71139"/>
    <lineage>
        <taxon>Eukaryota</taxon>
        <taxon>Viridiplantae</taxon>
        <taxon>Streptophyta</taxon>
        <taxon>Embryophyta</taxon>
        <taxon>Tracheophyta</taxon>
        <taxon>Spermatophyta</taxon>
        <taxon>Magnoliopsida</taxon>
        <taxon>eudicotyledons</taxon>
        <taxon>Gunneridae</taxon>
        <taxon>Pentapetalae</taxon>
        <taxon>rosids</taxon>
        <taxon>malvids</taxon>
        <taxon>Myrtales</taxon>
        <taxon>Myrtaceae</taxon>
        <taxon>Myrtoideae</taxon>
        <taxon>Eucalypteae</taxon>
        <taxon>Eucalyptus</taxon>
    </lineage>
</organism>
<evidence type="ECO:0000313" key="4">
    <source>
        <dbReference type="EMBL" id="KCW80566.1"/>
    </source>
</evidence>
<dbReference type="SUPFAM" id="SSF52058">
    <property type="entry name" value="L domain-like"/>
    <property type="match status" value="2"/>
</dbReference>
<keyword evidence="1" id="KW-0677">Repeat</keyword>
<dbReference type="InterPro" id="IPR027417">
    <property type="entry name" value="P-loop_NTPase"/>
</dbReference>
<accession>A0A059CQW4</accession>
<dbReference type="InterPro" id="IPR044974">
    <property type="entry name" value="Disease_R_plants"/>
</dbReference>
<dbReference type="GO" id="GO:0051707">
    <property type="term" value="P:response to other organism"/>
    <property type="evidence" value="ECO:0007669"/>
    <property type="project" value="UniProtKB-ARBA"/>
</dbReference>
<name>A0A059CQW4_EUCGR</name>
<dbReference type="Pfam" id="PF00931">
    <property type="entry name" value="NB-ARC"/>
    <property type="match status" value="1"/>
</dbReference>
<sequence>MIGTNTDDIKIVGIYGMGGIGKTTLAKVYNMLTKDFAYCCSFDDVRETANSKGILCLQNRLISVLSRGEDDGIMMIGERFSLKKALILLDDVGEKSQLIALLGRRCHFGPGSRILITTRNAIVLRGFDVKTYQLFSKHAFRKDHPPPEKLELSREIVKIAKGLPLAIETNKRLEALRLNFDQFWEDSLPLGEFAVLPNLRFLRVEGQLPQSLLIDSQSLNSGSGACNLKVLNLTNCSCLTKTPDLSGLLKLERLILDGCDRLARIDSSIGKLKNLIFLSLISCHELHSLPEELGGLPSLKELLLEGTSIREIPNWWTLEKLENPNTQDSLLVKTSGSIIYPTSSLNLALMDTPIVHRSDFIGALTSLERLNLRRCRHINRLPYLIGKLWSLTELDLFDSGIIELPDSMESLGNLKTLIVYTQSELKGIFVLPKLPVSLTSLAIVSWSMVTVPDLSDLINLNRLMLFMMVRDSSSLESVLDPLPWWVGRLSKLQTLALHIPHMTNLSPELGALSHLKYLKLWGCGRLQCIPQISSSISTLSIMSC</sequence>
<evidence type="ECO:0000256" key="1">
    <source>
        <dbReference type="ARBA" id="ARBA00022737"/>
    </source>
</evidence>
<gene>
    <name evidence="4" type="ORF">EUGRSUZ_C01921</name>
</gene>
<proteinExistence type="predicted"/>
<dbReference type="AlphaFoldDB" id="A0A059CQW4"/>
<reference evidence="4" key="1">
    <citation type="submission" date="2013-07" db="EMBL/GenBank/DDBJ databases">
        <title>The genome of Eucalyptus grandis.</title>
        <authorList>
            <person name="Schmutz J."/>
            <person name="Hayes R."/>
            <person name="Myburg A."/>
            <person name="Tuskan G."/>
            <person name="Grattapaglia D."/>
            <person name="Rokhsar D.S."/>
        </authorList>
    </citation>
    <scope>NUCLEOTIDE SEQUENCE</scope>
    <source>
        <tissue evidence="4">Leaf extractions</tissue>
    </source>
</reference>
<dbReference type="InterPro" id="IPR002182">
    <property type="entry name" value="NB-ARC"/>
</dbReference>
<dbReference type="PRINTS" id="PR00364">
    <property type="entry name" value="DISEASERSIST"/>
</dbReference>
<dbReference type="InParanoid" id="A0A059CQW4"/>
<dbReference type="SUPFAM" id="SSF52540">
    <property type="entry name" value="P-loop containing nucleoside triphosphate hydrolases"/>
    <property type="match status" value="1"/>
</dbReference>
<dbReference type="PANTHER" id="PTHR11017">
    <property type="entry name" value="LEUCINE-RICH REPEAT-CONTAINING PROTEIN"/>
    <property type="match status" value="1"/>
</dbReference>
<dbReference type="Gene3D" id="3.80.10.10">
    <property type="entry name" value="Ribonuclease Inhibitor"/>
    <property type="match status" value="2"/>
</dbReference>
<dbReference type="Gramene" id="KCW80566">
    <property type="protein sequence ID" value="KCW80566"/>
    <property type="gene ID" value="EUGRSUZ_C01921"/>
</dbReference>
<evidence type="ECO:0000259" key="3">
    <source>
        <dbReference type="Pfam" id="PF23598"/>
    </source>
</evidence>
<dbReference type="Pfam" id="PF23598">
    <property type="entry name" value="LRR_14"/>
    <property type="match status" value="1"/>
</dbReference>
<dbReference type="PANTHER" id="PTHR11017:SF570">
    <property type="entry name" value="DISEASE RESISTANCE PROTEIN (TIR-NBS CLASS)-RELATED"/>
    <property type="match status" value="1"/>
</dbReference>
<evidence type="ECO:0000259" key="2">
    <source>
        <dbReference type="Pfam" id="PF00931"/>
    </source>
</evidence>
<dbReference type="STRING" id="71139.A0A059CQW4"/>
<dbReference type="Gene3D" id="3.40.50.300">
    <property type="entry name" value="P-loop containing nucleotide triphosphate hydrolases"/>
    <property type="match status" value="1"/>
</dbReference>
<dbReference type="InterPro" id="IPR055414">
    <property type="entry name" value="LRR_R13L4/SHOC2-like"/>
</dbReference>
<dbReference type="GO" id="GO:0006952">
    <property type="term" value="P:defense response"/>
    <property type="evidence" value="ECO:0007669"/>
    <property type="project" value="UniProtKB-KW"/>
</dbReference>
<dbReference type="InterPro" id="IPR032675">
    <property type="entry name" value="LRR_dom_sf"/>
</dbReference>
<protein>
    <submittedName>
        <fullName evidence="4">Uncharacterized protein</fullName>
    </submittedName>
</protein>
<dbReference type="EMBL" id="KK198755">
    <property type="protein sequence ID" value="KCW80566.1"/>
    <property type="molecule type" value="Genomic_DNA"/>
</dbReference>